<feature type="domain" description="Ice-binding protein C-terminal" evidence="1">
    <location>
        <begin position="47"/>
        <end position="68"/>
    </location>
</feature>
<dbReference type="Pfam" id="PF07589">
    <property type="entry name" value="PEP-CTERM"/>
    <property type="match status" value="1"/>
</dbReference>
<reference evidence="2" key="1">
    <citation type="submission" date="2022-01" db="EMBL/GenBank/DDBJ databases">
        <title>Colwellia maritima, isolated from seawater.</title>
        <authorList>
            <person name="Kristyanto S."/>
            <person name="Jung J."/>
            <person name="Jeon C.O."/>
        </authorList>
    </citation>
    <scope>NUCLEOTIDE SEQUENCE</scope>
    <source>
        <strain evidence="2">MSW7</strain>
    </source>
</reference>
<comment type="caution">
    <text evidence="2">The sequence shown here is derived from an EMBL/GenBank/DDBJ whole genome shotgun (WGS) entry which is preliminary data.</text>
</comment>
<accession>A0ABS9WZX9</accession>
<gene>
    <name evidence="2" type="ORF">L3081_09290</name>
</gene>
<evidence type="ECO:0000313" key="2">
    <source>
        <dbReference type="EMBL" id="MCI2283548.1"/>
    </source>
</evidence>
<evidence type="ECO:0000259" key="1">
    <source>
        <dbReference type="Pfam" id="PF07589"/>
    </source>
</evidence>
<dbReference type="Proteomes" id="UP001139646">
    <property type="component" value="Unassembled WGS sequence"/>
</dbReference>
<evidence type="ECO:0000313" key="3">
    <source>
        <dbReference type="Proteomes" id="UP001139646"/>
    </source>
</evidence>
<dbReference type="InterPro" id="IPR013424">
    <property type="entry name" value="Ice-binding_C"/>
</dbReference>
<dbReference type="NCBIfam" id="TIGR02595">
    <property type="entry name" value="PEP_CTERM"/>
    <property type="match status" value="1"/>
</dbReference>
<name>A0ABS9WZX9_9GAMM</name>
<dbReference type="EMBL" id="JAKKSL010000001">
    <property type="protein sequence ID" value="MCI2283548.1"/>
    <property type="molecule type" value="Genomic_DNA"/>
</dbReference>
<sequence length="73" mass="7876">MAYAYDSNKVTSAYAFIRTDIAPIAGNNFTLFGNTRYSNVVFARATAVPEPSTLAILGLGLMGLAARRFKKQA</sequence>
<proteinExistence type="predicted"/>
<protein>
    <submittedName>
        <fullName evidence="2">PEP-CTERM sorting domain-containing protein</fullName>
    </submittedName>
</protein>
<dbReference type="RefSeq" id="WP_242285710.1">
    <property type="nucleotide sequence ID" value="NZ_JAKKSL010000001.1"/>
</dbReference>
<keyword evidence="3" id="KW-1185">Reference proteome</keyword>
<organism evidence="2 3">
    <name type="scientific">Colwellia maritima</name>
    <dbReference type="NCBI Taxonomy" id="2912588"/>
    <lineage>
        <taxon>Bacteria</taxon>
        <taxon>Pseudomonadati</taxon>
        <taxon>Pseudomonadota</taxon>
        <taxon>Gammaproteobacteria</taxon>
        <taxon>Alteromonadales</taxon>
        <taxon>Colwelliaceae</taxon>
        <taxon>Colwellia</taxon>
    </lineage>
</organism>